<evidence type="ECO:0000313" key="3">
    <source>
        <dbReference type="EMBL" id="CAA9251609.1"/>
    </source>
</evidence>
<dbReference type="PANTHER" id="PTHR12110">
    <property type="entry name" value="HYDROXYPYRUVATE ISOMERASE"/>
    <property type="match status" value="1"/>
</dbReference>
<feature type="compositionally biased region" description="Low complexity" evidence="1">
    <location>
        <begin position="307"/>
        <end position="319"/>
    </location>
</feature>
<dbReference type="Gene3D" id="3.20.20.150">
    <property type="entry name" value="Divalent-metal-dependent TIM barrel enzymes"/>
    <property type="match status" value="1"/>
</dbReference>
<evidence type="ECO:0000256" key="1">
    <source>
        <dbReference type="SAM" id="MobiDB-lite"/>
    </source>
</evidence>
<reference evidence="3" key="1">
    <citation type="submission" date="2020-02" db="EMBL/GenBank/DDBJ databases">
        <authorList>
            <person name="Meier V. D."/>
        </authorList>
    </citation>
    <scope>NUCLEOTIDE SEQUENCE</scope>
    <source>
        <strain evidence="3">AVDCRST_MAG41</strain>
    </source>
</reference>
<dbReference type="Pfam" id="PF01261">
    <property type="entry name" value="AP_endonuc_2"/>
    <property type="match status" value="1"/>
</dbReference>
<dbReference type="PANTHER" id="PTHR12110:SF21">
    <property type="entry name" value="XYLOSE ISOMERASE-LIKE TIM BARREL DOMAIN-CONTAINING PROTEIN"/>
    <property type="match status" value="1"/>
</dbReference>
<organism evidence="3">
    <name type="scientific">uncultured Mycobacteriales bacterium</name>
    <dbReference type="NCBI Taxonomy" id="581187"/>
    <lineage>
        <taxon>Bacteria</taxon>
        <taxon>Bacillati</taxon>
        <taxon>Actinomycetota</taxon>
        <taxon>Actinomycetes</taxon>
        <taxon>Mycobacteriales</taxon>
        <taxon>environmental samples</taxon>
    </lineage>
</organism>
<proteinExistence type="predicted"/>
<dbReference type="AlphaFoldDB" id="A0A6J4IGQ1"/>
<dbReference type="InterPro" id="IPR036237">
    <property type="entry name" value="Xyl_isomerase-like_sf"/>
</dbReference>
<feature type="domain" description="Xylose isomerase-like TIM barrel" evidence="2">
    <location>
        <begin position="27"/>
        <end position="253"/>
    </location>
</feature>
<keyword evidence="3" id="KW-0413">Isomerase</keyword>
<dbReference type="InterPro" id="IPR050312">
    <property type="entry name" value="IolE/XylAMocC-like"/>
</dbReference>
<accession>A0A6J4IGQ1</accession>
<feature type="region of interest" description="Disordered" evidence="1">
    <location>
        <begin position="288"/>
        <end position="319"/>
    </location>
</feature>
<dbReference type="InterPro" id="IPR013022">
    <property type="entry name" value="Xyl_isomerase-like_TIM-brl"/>
</dbReference>
<dbReference type="GO" id="GO:0016853">
    <property type="term" value="F:isomerase activity"/>
    <property type="evidence" value="ECO:0007669"/>
    <property type="project" value="UniProtKB-KW"/>
</dbReference>
<dbReference type="EMBL" id="CADCTP010000180">
    <property type="protein sequence ID" value="CAA9251609.1"/>
    <property type="molecule type" value="Genomic_DNA"/>
</dbReference>
<name>A0A6J4IGQ1_9ACTN</name>
<evidence type="ECO:0000259" key="2">
    <source>
        <dbReference type="Pfam" id="PF01261"/>
    </source>
</evidence>
<protein>
    <submittedName>
        <fullName evidence="3">Xylose isomerase domain protein TIM barrel</fullName>
    </submittedName>
</protein>
<dbReference type="SUPFAM" id="SSF51658">
    <property type="entry name" value="Xylose isomerase-like"/>
    <property type="match status" value="1"/>
</dbReference>
<gene>
    <name evidence="3" type="ORF">AVDCRST_MAG41-1925</name>
</gene>
<sequence>MSEAHPRPVRLAGITDEAGPDLDTQLAVLARLGWDGIELRNVDGYALADLPAPDFARLVDRIAAAGLSTVCVDSRIANWARPVTGPVETDLAELDVLAERCAALGTRYVRVMSYPNDGLSEAAWGAEVIRRMRLLAARAERAGLVLLHENCSGWAGSDPARALRLLAEVDSPALGLVFDTGNGLEYGYEAYDMLRALLDGAADRILHVQVKDADGTAEEPVYRYPGAGACRVPDQLRLLAGAGYTGAVSIEPHMVVSPHAGRMDTGTVGADVFVEYGRRLGLLVDRTGFGKPREADGPPGTADAEAEAAGAGALAGAAL</sequence>